<dbReference type="AlphaFoldDB" id="A0A562Q3Q9"/>
<keyword evidence="2 4" id="KW-1133">Transmembrane helix</keyword>
<dbReference type="Gene3D" id="3.40.1730.10">
    <property type="entry name" value="pa0076 domain"/>
    <property type="match status" value="1"/>
</dbReference>
<evidence type="ECO:0000313" key="6">
    <source>
        <dbReference type="EMBL" id="TWI51372.1"/>
    </source>
</evidence>
<organism evidence="6 7">
    <name type="scientific">Pseudoduganella flava</name>
    <dbReference type="NCBI Taxonomy" id="871742"/>
    <lineage>
        <taxon>Bacteria</taxon>
        <taxon>Pseudomonadati</taxon>
        <taxon>Pseudomonadota</taxon>
        <taxon>Betaproteobacteria</taxon>
        <taxon>Burkholderiales</taxon>
        <taxon>Oxalobacteraceae</taxon>
        <taxon>Telluria group</taxon>
        <taxon>Pseudoduganella</taxon>
    </lineage>
</organism>
<dbReference type="PROSITE" id="PS50850">
    <property type="entry name" value="MFS"/>
    <property type="match status" value="1"/>
</dbReference>
<evidence type="ECO:0000259" key="5">
    <source>
        <dbReference type="PROSITE" id="PS50850"/>
    </source>
</evidence>
<evidence type="ECO:0000256" key="1">
    <source>
        <dbReference type="ARBA" id="ARBA00022692"/>
    </source>
</evidence>
<dbReference type="SUPFAM" id="SSF103473">
    <property type="entry name" value="MFS general substrate transporter"/>
    <property type="match status" value="1"/>
</dbReference>
<accession>A0A562Q3Q9</accession>
<feature type="transmembrane region" description="Helical" evidence="4">
    <location>
        <begin position="333"/>
        <end position="352"/>
    </location>
</feature>
<dbReference type="InterPro" id="IPR052524">
    <property type="entry name" value="MFS_Cyanate_Porter"/>
</dbReference>
<evidence type="ECO:0000256" key="4">
    <source>
        <dbReference type="SAM" id="Phobius"/>
    </source>
</evidence>
<feature type="transmembrane region" description="Helical" evidence="4">
    <location>
        <begin position="364"/>
        <end position="383"/>
    </location>
</feature>
<comment type="caution">
    <text evidence="6">The sequence shown here is derived from an EMBL/GenBank/DDBJ whole genome shotgun (WGS) entry which is preliminary data.</text>
</comment>
<feature type="domain" description="Major facilitator superfamily (MFS) profile" evidence="5">
    <location>
        <begin position="7"/>
        <end position="388"/>
    </location>
</feature>
<feature type="transmembrane region" description="Helical" evidence="4">
    <location>
        <begin position="166"/>
        <end position="183"/>
    </location>
</feature>
<keyword evidence="3 4" id="KW-0472">Membrane</keyword>
<dbReference type="EMBL" id="VLKW01000001">
    <property type="protein sequence ID" value="TWI51372.1"/>
    <property type="molecule type" value="Genomic_DNA"/>
</dbReference>
<feature type="transmembrane region" description="Helical" evidence="4">
    <location>
        <begin position="299"/>
        <end position="321"/>
    </location>
</feature>
<dbReference type="GO" id="GO:0022857">
    <property type="term" value="F:transmembrane transporter activity"/>
    <property type="evidence" value="ECO:0007669"/>
    <property type="project" value="InterPro"/>
</dbReference>
<evidence type="ECO:0000256" key="2">
    <source>
        <dbReference type="ARBA" id="ARBA00022989"/>
    </source>
</evidence>
<dbReference type="InterPro" id="IPR020846">
    <property type="entry name" value="MFS_dom"/>
</dbReference>
<name>A0A562Q3Q9_9BURK</name>
<dbReference type="InterPro" id="IPR038225">
    <property type="entry name" value="TagF_sf"/>
</dbReference>
<dbReference type="NCBIfam" id="TIGR03373">
    <property type="entry name" value="VI_minor_4"/>
    <property type="match status" value="1"/>
</dbReference>
<feature type="transmembrane region" description="Helical" evidence="4">
    <location>
        <begin position="212"/>
        <end position="234"/>
    </location>
</feature>
<dbReference type="Proteomes" id="UP000315112">
    <property type="component" value="Unassembled WGS sequence"/>
</dbReference>
<dbReference type="InterPro" id="IPR017748">
    <property type="entry name" value="TagF"/>
</dbReference>
<protein>
    <submittedName>
        <fullName evidence="6">Type VI secretion system ImpM family protein</fullName>
    </submittedName>
</protein>
<evidence type="ECO:0000256" key="3">
    <source>
        <dbReference type="ARBA" id="ARBA00023136"/>
    </source>
</evidence>
<gene>
    <name evidence="6" type="ORF">IP92_00356</name>
</gene>
<dbReference type="InterPro" id="IPR011701">
    <property type="entry name" value="MFS"/>
</dbReference>
<proteinExistence type="predicted"/>
<dbReference type="Pfam" id="PF07690">
    <property type="entry name" value="MFS_1"/>
    <property type="match status" value="1"/>
</dbReference>
<feature type="transmembrane region" description="Helical" evidence="4">
    <location>
        <begin position="274"/>
        <end position="293"/>
    </location>
</feature>
<sequence length="731" mass="76658">MTKVPPAAILSTVAVVGLALNLRPVMAGVGPLLDQIEAATGLTHTQASLLTSLPVAVIGLCALFGRQLRTWFGERTGTTLGLLCIALACFARLLWPSGTGLIATAVLAGIGVAFVQVLLPTFIKRRYGAGAGAMLGLYSTGIMGGAAIAAASAAPSAGRFGLADALGMWVFPAVIALPLWLAATAQPAQREPAAAQAAPPNAFWTNARAWELLVFFGIGTGAYTLVLAWLPAYYTSLGWTPQDAGYLLGALTMTEVLAGLLVSAFAARLPDRRVPLFAVLALLIAGLACLVWAPTSLAWLAAGLLGLGIGALFPLTLILTVDHLDDPLQAGELAAFVQGGGYLIASLMPLLAGLLRDSLADLTQAWVVMAAGCLVLAAMALRFSPSSYAIVRGSAPLRAAAAVLDRAGTPVDVGYFGKLPGRGDFVKGSASPALMQVLDDWLSQAMDLMSVNARWKPAYDAIAPLHFALVYPRRHHAIGGHIVASSDQSSRRYPFLMAGAMEVAEPGRFVPQLPLVFTRLWSRLDALSASIRDADDPAVPLQAAAAKPIELDLRTAAYDAAFADFLELQTLDTLDAMLARTGYTGTARQVLLALGMLLEPVLASGSNRLEKSLVLPLPEDPMYRNPVAAFWMHLITPFLARTDIELALFVTRLDGRPTLVVGFSGASAQTLRAIMDPQAGLDHHIAFDELGWVAQKIGASQAAQKLLASLARGDLSLKAALQSVGNAFIGS</sequence>
<keyword evidence="1 4" id="KW-0812">Transmembrane</keyword>
<feature type="transmembrane region" description="Helical" evidence="4">
    <location>
        <begin position="77"/>
        <end position="95"/>
    </location>
</feature>
<dbReference type="PANTHER" id="PTHR23523:SF1">
    <property type="entry name" value="CYANATE TRANSPORT PROTEIN CYNX"/>
    <property type="match status" value="1"/>
</dbReference>
<dbReference type="PANTHER" id="PTHR23523">
    <property type="match status" value="1"/>
</dbReference>
<dbReference type="Pfam" id="PF09867">
    <property type="entry name" value="TagF_N"/>
    <property type="match status" value="1"/>
</dbReference>
<feature type="transmembrane region" description="Helical" evidence="4">
    <location>
        <begin position="43"/>
        <end position="65"/>
    </location>
</feature>
<dbReference type="InterPro" id="IPR036259">
    <property type="entry name" value="MFS_trans_sf"/>
</dbReference>
<feature type="transmembrane region" description="Helical" evidence="4">
    <location>
        <begin position="246"/>
        <end position="267"/>
    </location>
</feature>
<feature type="transmembrane region" description="Helical" evidence="4">
    <location>
        <begin position="135"/>
        <end position="154"/>
    </location>
</feature>
<reference evidence="6 7" key="1">
    <citation type="journal article" date="2015" name="Stand. Genomic Sci.">
        <title>Genomic Encyclopedia of Bacterial and Archaeal Type Strains, Phase III: the genomes of soil and plant-associated and newly described type strains.</title>
        <authorList>
            <person name="Whitman W.B."/>
            <person name="Woyke T."/>
            <person name="Klenk H.P."/>
            <person name="Zhou Y."/>
            <person name="Lilburn T.G."/>
            <person name="Beck B.J."/>
            <person name="De Vos P."/>
            <person name="Vandamme P."/>
            <person name="Eisen J.A."/>
            <person name="Garrity G."/>
            <person name="Hugenholtz P."/>
            <person name="Kyrpides N.C."/>
        </authorList>
    </citation>
    <scope>NUCLEOTIDE SEQUENCE [LARGE SCALE GENOMIC DNA]</scope>
    <source>
        <strain evidence="6 7">CGMCC 1.10685</strain>
    </source>
</reference>
<evidence type="ECO:0000313" key="7">
    <source>
        <dbReference type="Proteomes" id="UP000315112"/>
    </source>
</evidence>
<dbReference type="Gene3D" id="1.20.1250.20">
    <property type="entry name" value="MFS general substrate transporter like domains"/>
    <property type="match status" value="2"/>
</dbReference>
<feature type="transmembrane region" description="Helical" evidence="4">
    <location>
        <begin position="101"/>
        <end position="123"/>
    </location>
</feature>